<comment type="caution">
    <text evidence="2">The sequence shown here is derived from an EMBL/GenBank/DDBJ whole genome shotgun (WGS) entry which is preliminary data.</text>
</comment>
<evidence type="ECO:0008006" key="4">
    <source>
        <dbReference type="Google" id="ProtNLM"/>
    </source>
</evidence>
<evidence type="ECO:0000313" key="2">
    <source>
        <dbReference type="EMBL" id="OOE42243.1"/>
    </source>
</evidence>
<evidence type="ECO:0000256" key="1">
    <source>
        <dbReference type="SAM" id="Phobius"/>
    </source>
</evidence>
<name>A0AB36K3G9_9GAMM</name>
<dbReference type="RefSeq" id="WP_069362675.1">
    <property type="nucleotide sequence ID" value="NZ_CP114586.1"/>
</dbReference>
<sequence>MRFTQPIEALEAQEEALRKQVNGLTQSQKKRYFAEQSRQLKDPDTYAALNWAFLGGFHHLYLRKYRLFIVECTLLVIAVIGLVMSQPYFALILVGLVLFELPQLFLAQKIARQYNYHVSRSIYEHVRHGD</sequence>
<protein>
    <recommendedName>
        <fullName evidence="4">TM2 domain-containing protein</fullName>
    </recommendedName>
</protein>
<organism evidence="2 3">
    <name type="scientific">Salinivibrio kushneri</name>
    <dbReference type="NCBI Taxonomy" id="1908198"/>
    <lineage>
        <taxon>Bacteria</taxon>
        <taxon>Pseudomonadati</taxon>
        <taxon>Pseudomonadota</taxon>
        <taxon>Gammaproteobacteria</taxon>
        <taxon>Vibrionales</taxon>
        <taxon>Vibrionaceae</taxon>
        <taxon>Salinivibrio</taxon>
    </lineage>
</organism>
<reference evidence="2 3" key="1">
    <citation type="journal article" date="2017" name="Genome Announc.">
        <title>Draft Genome Sequences of Salinivibrio proteolyticus, Salinivibrio sharmensis, Salinivibrio siamensis, Salinivibrio costicola subsp. alcaliphilus, Salinivibrio costicola subsp. vallismortis, and 29 New Isolates Belonging to the Genus Salinivibrio.</title>
        <authorList>
            <person name="Lopez-Hermoso C."/>
            <person name="de la Haba R.R."/>
            <person name="Sanchez-Porro C."/>
            <person name="Bayliss S.C."/>
            <person name="Feil E.J."/>
            <person name="Ventosa A."/>
        </authorList>
    </citation>
    <scope>NUCLEOTIDE SEQUENCE [LARGE SCALE GENOMIC DNA]</scope>
    <source>
        <strain evidence="2 3">IC202</strain>
    </source>
</reference>
<dbReference type="AlphaFoldDB" id="A0AB36K3G9"/>
<keyword evidence="1" id="KW-1133">Transmembrane helix</keyword>
<keyword evidence="1" id="KW-0812">Transmembrane</keyword>
<evidence type="ECO:0000313" key="3">
    <source>
        <dbReference type="Proteomes" id="UP000188726"/>
    </source>
</evidence>
<feature type="transmembrane region" description="Helical" evidence="1">
    <location>
        <begin position="89"/>
        <end position="107"/>
    </location>
</feature>
<proteinExistence type="predicted"/>
<feature type="transmembrane region" description="Helical" evidence="1">
    <location>
        <begin position="65"/>
        <end position="83"/>
    </location>
</feature>
<dbReference type="GeneID" id="89609524"/>
<accession>A0AB36K3G9</accession>
<dbReference type="EMBL" id="MUEO01000046">
    <property type="protein sequence ID" value="OOE42243.1"/>
    <property type="molecule type" value="Genomic_DNA"/>
</dbReference>
<keyword evidence="1" id="KW-0472">Membrane</keyword>
<gene>
    <name evidence="2" type="ORF">BZG09_14290</name>
</gene>
<dbReference type="Proteomes" id="UP000188726">
    <property type="component" value="Unassembled WGS sequence"/>
</dbReference>